<accession>A0A1M5TZT2</accession>
<reference evidence="3" key="1">
    <citation type="submission" date="2016-11" db="EMBL/GenBank/DDBJ databases">
        <authorList>
            <person name="Varghese N."/>
            <person name="Submissions S."/>
        </authorList>
    </citation>
    <scope>NUCLEOTIDE SEQUENCE [LARGE SCALE GENOMIC DNA]</scope>
    <source>
        <strain evidence="3">DSM 15285</strain>
    </source>
</reference>
<proteinExistence type="predicted"/>
<evidence type="ECO:0000313" key="3">
    <source>
        <dbReference type="Proteomes" id="UP000242520"/>
    </source>
</evidence>
<dbReference type="EMBL" id="FQXH01000055">
    <property type="protein sequence ID" value="SHH56345.1"/>
    <property type="molecule type" value="Genomic_DNA"/>
</dbReference>
<name>A0A1M5TZT2_9FIRM</name>
<evidence type="ECO:0000313" key="2">
    <source>
        <dbReference type="EMBL" id="SHH56345.1"/>
    </source>
</evidence>
<feature type="transmembrane region" description="Helical" evidence="1">
    <location>
        <begin position="34"/>
        <end position="52"/>
    </location>
</feature>
<protein>
    <submittedName>
        <fullName evidence="2">Uncharacterized protein</fullName>
    </submittedName>
</protein>
<keyword evidence="1" id="KW-1133">Transmembrane helix</keyword>
<gene>
    <name evidence="2" type="ORF">SAMN02744040_02350</name>
</gene>
<organism evidence="2 3">
    <name type="scientific">Tepidibacter thalassicus DSM 15285</name>
    <dbReference type="NCBI Taxonomy" id="1123350"/>
    <lineage>
        <taxon>Bacteria</taxon>
        <taxon>Bacillati</taxon>
        <taxon>Bacillota</taxon>
        <taxon>Clostridia</taxon>
        <taxon>Peptostreptococcales</taxon>
        <taxon>Peptostreptococcaceae</taxon>
        <taxon>Tepidibacter</taxon>
    </lineage>
</organism>
<keyword evidence="3" id="KW-1185">Reference proteome</keyword>
<feature type="transmembrane region" description="Helical" evidence="1">
    <location>
        <begin position="12"/>
        <end position="28"/>
    </location>
</feature>
<sequence length="138" mass="16370">MLSKTYKKNSIIRTLTFIFILIIIGFFFNAHFSMVNLFFYIILSTYLLFLNYHALKLKKKLDILKNSKILRKIIWSDSHIYACVVSSISFIQTSNTNTFYKFILFIISSTILTIVMYHIFLSTKKILVSQFENKKRLK</sequence>
<dbReference type="AlphaFoldDB" id="A0A1M5TZT2"/>
<dbReference type="Proteomes" id="UP000242520">
    <property type="component" value="Unassembled WGS sequence"/>
</dbReference>
<keyword evidence="1" id="KW-0472">Membrane</keyword>
<feature type="transmembrane region" description="Helical" evidence="1">
    <location>
        <begin position="99"/>
        <end position="120"/>
    </location>
</feature>
<evidence type="ECO:0000256" key="1">
    <source>
        <dbReference type="SAM" id="Phobius"/>
    </source>
</evidence>
<keyword evidence="1" id="KW-0812">Transmembrane</keyword>